<organism evidence="2 3">
    <name type="scientific">Pyxidicoccus parkwayensis</name>
    <dbReference type="NCBI Taxonomy" id="2813578"/>
    <lineage>
        <taxon>Bacteria</taxon>
        <taxon>Pseudomonadati</taxon>
        <taxon>Myxococcota</taxon>
        <taxon>Myxococcia</taxon>
        <taxon>Myxococcales</taxon>
        <taxon>Cystobacterineae</taxon>
        <taxon>Myxococcaceae</taxon>
        <taxon>Pyxidicoccus</taxon>
    </lineage>
</organism>
<sequence length="230" mass="25394">MDSATSACERNPAYCAKVAGEETVHPLVVRAVQVGTVGRAWQVLDELARKPIEDILVECAKWANAEVNKKELGERAPTEQECEQQVGGTRENPVTRGMRLGGAKHRLATPCTEEKLSRTLPGRFRLEQRYRINPDTRQLELITHEAELEMLREGGKELVGSVVPDVIIHTGNPLQVQAVFDFKFPCPETNTPKWRSLSPGNALGVRNQGEAYFKVLGEAPSRVAPGGVFK</sequence>
<evidence type="ECO:0000313" key="3">
    <source>
        <dbReference type="Proteomes" id="UP000662747"/>
    </source>
</evidence>
<feature type="region of interest" description="Disordered" evidence="1">
    <location>
        <begin position="76"/>
        <end position="97"/>
    </location>
</feature>
<dbReference type="EMBL" id="CP071090">
    <property type="protein sequence ID" value="QSQ18726.1"/>
    <property type="molecule type" value="Genomic_DNA"/>
</dbReference>
<reference evidence="2 3" key="1">
    <citation type="submission" date="2021-02" db="EMBL/GenBank/DDBJ databases">
        <title>De Novo genome assembly of isolated myxobacteria.</title>
        <authorList>
            <person name="Stevens D.C."/>
        </authorList>
    </citation>
    <scope>NUCLEOTIDE SEQUENCE [LARGE SCALE GENOMIC DNA]</scope>
    <source>
        <strain evidence="3">SCPEA02</strain>
    </source>
</reference>
<proteinExistence type="predicted"/>
<protein>
    <recommendedName>
        <fullName evidence="4">Lipoprotein</fullName>
    </recommendedName>
</protein>
<gene>
    <name evidence="2" type="ORF">JY651_25535</name>
</gene>
<keyword evidence="3" id="KW-1185">Reference proteome</keyword>
<name>A0ABX7NJU2_9BACT</name>
<evidence type="ECO:0008006" key="4">
    <source>
        <dbReference type="Google" id="ProtNLM"/>
    </source>
</evidence>
<evidence type="ECO:0000313" key="2">
    <source>
        <dbReference type="EMBL" id="QSQ18726.1"/>
    </source>
</evidence>
<dbReference type="RefSeq" id="WP_206720314.1">
    <property type="nucleotide sequence ID" value="NZ_CP071090.1"/>
</dbReference>
<evidence type="ECO:0000256" key="1">
    <source>
        <dbReference type="SAM" id="MobiDB-lite"/>
    </source>
</evidence>
<accession>A0ABX7NJU2</accession>
<dbReference type="Proteomes" id="UP000662747">
    <property type="component" value="Chromosome"/>
</dbReference>